<evidence type="ECO:0008006" key="4">
    <source>
        <dbReference type="Google" id="ProtNLM"/>
    </source>
</evidence>
<dbReference type="Proteomes" id="UP000604825">
    <property type="component" value="Unassembled WGS sequence"/>
</dbReference>
<dbReference type="EMBL" id="CAJGYO010000017">
    <property type="protein sequence ID" value="CAD6333009.1"/>
    <property type="molecule type" value="Genomic_DNA"/>
</dbReference>
<feature type="compositionally biased region" description="Gly residues" evidence="1">
    <location>
        <begin position="652"/>
        <end position="661"/>
    </location>
</feature>
<evidence type="ECO:0000256" key="1">
    <source>
        <dbReference type="SAM" id="MobiDB-lite"/>
    </source>
</evidence>
<name>A0A811RUT3_9POAL</name>
<feature type="compositionally biased region" description="Polar residues" evidence="1">
    <location>
        <begin position="136"/>
        <end position="157"/>
    </location>
</feature>
<organism evidence="2 3">
    <name type="scientific">Miscanthus lutarioriparius</name>
    <dbReference type="NCBI Taxonomy" id="422564"/>
    <lineage>
        <taxon>Eukaryota</taxon>
        <taxon>Viridiplantae</taxon>
        <taxon>Streptophyta</taxon>
        <taxon>Embryophyta</taxon>
        <taxon>Tracheophyta</taxon>
        <taxon>Spermatophyta</taxon>
        <taxon>Magnoliopsida</taxon>
        <taxon>Liliopsida</taxon>
        <taxon>Poales</taxon>
        <taxon>Poaceae</taxon>
        <taxon>PACMAD clade</taxon>
        <taxon>Panicoideae</taxon>
        <taxon>Andropogonodae</taxon>
        <taxon>Andropogoneae</taxon>
        <taxon>Saccharinae</taxon>
        <taxon>Miscanthus</taxon>
    </lineage>
</organism>
<keyword evidence="3" id="KW-1185">Reference proteome</keyword>
<accession>A0A811RUT3</accession>
<sequence length="1026" mass="110071">MTVGGDSPGTPTKPPDPVGSPPAAPSSSPVTFCPAPAAVLATPSSPTTFCSAPAAAPTFLSVQAEQQVRAVSVFVTDGEQDLEGGRRSCSVPDADFYISSGISSPPASEDSVVIHSKEEAARFKRRLTMAFRPSEAAQSAATDPSLVESSTLAGTNSSQDNLAKASFVGGIDEEEAILAELVETAILAGFESTSNCSSGQARQGRLYNSGVATNMAALTVTAVVAAKDEARQEAARDLRSPLSSPCKWFFYDEADVRTRCLGIQGSDSLASSQANLLFEPTEFEGTGGAGAPGISTRRPRASTSRPMGATYILQPDSGLSPRHPFLPEGAALFRLDSEDKLGIAGGYVPHYQPRFNEVPPHPHQQIAAHGVDEVNQIVPPSEGAAVKAKKPRPPHCFRCKTNGHLADVCKVKLDCHICNKKNNHLPIRCPLLRLPKPTTSMYGYATNGLCFYGMPDFDMKQDDLELSPTALVTVSGGSPAAAVVQEELARFSRADWNWEALPHEENSFLVAFPSEDELQRMSEVEFKLKNHGVILLVSACQTNGDVEPAYQLDEVWVHVSGVPHAWRHYLGFWALRTAIGKTLEVDMLTYRKKGVIRIRVGIMDRKLLPAKPHTVFGLSGYDITFTLESKKFIPVVPVLGEDDDPMDHDGDGPGYYPGDGQGDSHLAKKQKQVREPGPSTPPGSAGGPAPQQLGSVLPAAPFPDRRKPAFLVSDSVAHSPMMETHSSTVHKRQAVVDARELNQPALAMTQSEPVPVDASSVPGLVKAPAQKQKEVELAGLVGAKEGTGANKPVDLVKAMAAPEISTLDVRNDGNVSILNNSDARSENFYSVDGFRRSLRANNSQVNGVDAADENLLSKAMLRAAKRNLDGPLGNKTVATECGMPQSPFIPQLQMNGNPDPSSSISFVGMPSDLCAENLQRVGFKQGESCISSVNVSINALKRIEIDRRKLQLTQKGKTNIGIATQEEDSDDDVAESTGNLLSQLIQEVSEVDFDEEDLDTKICNLKVCPHKSKSKKDKRKKLKVLK</sequence>
<dbReference type="PANTHER" id="PTHR33170">
    <property type="entry name" value="DUF4283 DOMAIN-CONTAINING PROTEIN-RELATED"/>
    <property type="match status" value="1"/>
</dbReference>
<dbReference type="PANTHER" id="PTHR33170:SF8">
    <property type="entry name" value="OS07G0485366 PROTEIN"/>
    <property type="match status" value="1"/>
</dbReference>
<feature type="region of interest" description="Disordered" evidence="1">
    <location>
        <begin position="638"/>
        <end position="700"/>
    </location>
</feature>
<dbReference type="Gene3D" id="4.10.60.10">
    <property type="entry name" value="Zinc finger, CCHC-type"/>
    <property type="match status" value="1"/>
</dbReference>
<protein>
    <recommendedName>
        <fullName evidence="4">CCHC-type domain-containing protein</fullName>
    </recommendedName>
</protein>
<dbReference type="AlphaFoldDB" id="A0A811RUT3"/>
<feature type="region of interest" description="Disordered" evidence="1">
    <location>
        <begin position="1"/>
        <end position="31"/>
    </location>
</feature>
<comment type="caution">
    <text evidence="2">The sequence shown here is derived from an EMBL/GenBank/DDBJ whole genome shotgun (WGS) entry which is preliminary data.</text>
</comment>
<dbReference type="OrthoDB" id="693261at2759"/>
<gene>
    <name evidence="2" type="ORF">NCGR_LOCUS57107</name>
</gene>
<feature type="region of interest" description="Disordered" evidence="1">
    <location>
        <begin position="134"/>
        <end position="157"/>
    </location>
</feature>
<proteinExistence type="predicted"/>
<feature type="region of interest" description="Disordered" evidence="1">
    <location>
        <begin position="283"/>
        <end position="305"/>
    </location>
</feature>
<reference evidence="2" key="1">
    <citation type="submission" date="2020-10" db="EMBL/GenBank/DDBJ databases">
        <authorList>
            <person name="Han B."/>
            <person name="Lu T."/>
            <person name="Zhao Q."/>
            <person name="Huang X."/>
            <person name="Zhao Y."/>
        </authorList>
    </citation>
    <scope>NUCLEOTIDE SEQUENCE</scope>
</reference>
<evidence type="ECO:0000313" key="2">
    <source>
        <dbReference type="EMBL" id="CAD6333009.1"/>
    </source>
</evidence>
<evidence type="ECO:0000313" key="3">
    <source>
        <dbReference type="Proteomes" id="UP000604825"/>
    </source>
</evidence>
<feature type="compositionally biased region" description="Pro residues" evidence="1">
    <location>
        <begin position="11"/>
        <end position="24"/>
    </location>
</feature>